<sequence length="169" mass="17947">MTSNARNRPGRRGNDPRGANSHQQRQSTSASAASRDGSSNTYQSRRGGKAGSNLSRSSDNIQNGPTTTPTTPAPSDDHVPIAGFNADVVEAMLKQGYEAKAPLHKLDNKPQATNPQSPWGVKCEYSPAHQTISINSVEAGAMASGKDFWLDLRRQVFALQQTGGISQGG</sequence>
<protein>
    <submittedName>
        <fullName evidence="2">Uncharacterized protein</fullName>
    </submittedName>
</protein>
<reference evidence="2 3" key="1">
    <citation type="submission" date="2016-04" db="EMBL/GenBank/DDBJ databases">
        <title>Draft genome of Fonsecaea erecta CBS 125763.</title>
        <authorList>
            <person name="Weiss V.A."/>
            <person name="Vicente V.A."/>
            <person name="Raittz R.T."/>
            <person name="Moreno L.F."/>
            <person name="De Souza E.M."/>
            <person name="Pedrosa F.O."/>
            <person name="Steffens M.B."/>
            <person name="Faoro H."/>
            <person name="Tadra-Sfeir M.Z."/>
            <person name="Najafzadeh M.J."/>
            <person name="Felipe M.S."/>
            <person name="Teixeira M."/>
            <person name="Sun J."/>
            <person name="Xi L."/>
            <person name="Gomes R."/>
            <person name="De Azevedo C.M."/>
            <person name="Salgado C.G."/>
            <person name="Da Silva M.B."/>
            <person name="Nascimento M.F."/>
            <person name="Queiroz-Telles F."/>
            <person name="Attili D.S."/>
            <person name="Gorbushina A."/>
        </authorList>
    </citation>
    <scope>NUCLEOTIDE SEQUENCE [LARGE SCALE GENOMIC DNA]</scope>
    <source>
        <strain evidence="2 3">CBS 125763</strain>
    </source>
</reference>
<dbReference type="GeneID" id="30007098"/>
<proteinExistence type="predicted"/>
<dbReference type="EMBL" id="LVYI01000002">
    <property type="protein sequence ID" value="OAP63701.1"/>
    <property type="molecule type" value="Genomic_DNA"/>
</dbReference>
<dbReference type="RefSeq" id="XP_018697068.1">
    <property type="nucleotide sequence ID" value="XM_018834444.1"/>
</dbReference>
<dbReference type="Proteomes" id="UP000078343">
    <property type="component" value="Unassembled WGS sequence"/>
</dbReference>
<dbReference type="STRING" id="1367422.A0A178ZW66"/>
<gene>
    <name evidence="2" type="ORF">AYL99_02928</name>
</gene>
<evidence type="ECO:0000256" key="1">
    <source>
        <dbReference type="SAM" id="MobiDB-lite"/>
    </source>
</evidence>
<comment type="caution">
    <text evidence="2">The sequence shown here is derived from an EMBL/GenBank/DDBJ whole genome shotgun (WGS) entry which is preliminary data.</text>
</comment>
<feature type="region of interest" description="Disordered" evidence="1">
    <location>
        <begin position="1"/>
        <end position="82"/>
    </location>
</feature>
<dbReference type="AlphaFoldDB" id="A0A178ZW66"/>
<evidence type="ECO:0000313" key="2">
    <source>
        <dbReference type="EMBL" id="OAP63701.1"/>
    </source>
</evidence>
<feature type="compositionally biased region" description="Low complexity" evidence="1">
    <location>
        <begin position="16"/>
        <end position="34"/>
    </location>
</feature>
<organism evidence="2 3">
    <name type="scientific">Fonsecaea erecta</name>
    <dbReference type="NCBI Taxonomy" id="1367422"/>
    <lineage>
        <taxon>Eukaryota</taxon>
        <taxon>Fungi</taxon>
        <taxon>Dikarya</taxon>
        <taxon>Ascomycota</taxon>
        <taxon>Pezizomycotina</taxon>
        <taxon>Eurotiomycetes</taxon>
        <taxon>Chaetothyriomycetidae</taxon>
        <taxon>Chaetothyriales</taxon>
        <taxon>Herpotrichiellaceae</taxon>
        <taxon>Fonsecaea</taxon>
    </lineage>
</organism>
<feature type="compositionally biased region" description="Polar residues" evidence="1">
    <location>
        <begin position="52"/>
        <end position="64"/>
    </location>
</feature>
<accession>A0A178ZW66</accession>
<evidence type="ECO:0000313" key="3">
    <source>
        <dbReference type="Proteomes" id="UP000078343"/>
    </source>
</evidence>
<name>A0A178ZW66_9EURO</name>
<dbReference type="OrthoDB" id="5598843at2759"/>
<keyword evidence="3" id="KW-1185">Reference proteome</keyword>